<proteinExistence type="predicted"/>
<feature type="signal peptide" evidence="1">
    <location>
        <begin position="1"/>
        <end position="27"/>
    </location>
</feature>
<dbReference type="AlphaFoldDB" id="A0A0M0EL79"/>
<evidence type="ECO:0000313" key="2">
    <source>
        <dbReference type="EMBL" id="KON66019.1"/>
    </source>
</evidence>
<dbReference type="PATRIC" id="fig|33995.3.peg.781"/>
<gene>
    <name evidence="2" type="ORF">KOEU_07100</name>
</gene>
<accession>A0A0M0EL79</accession>
<keyword evidence="3" id="KW-1185">Reference proteome</keyword>
<sequence>MEGHKMMKKGLLLAGMMTVALSAGAHAEDISWADNQYPSAIMKGPHAAEITAGIHKIAGKEAKTVINLLSVETGPAHVINGIAYLAGCQPHMCMNFATIAFDGNGNYWGYLKDMDASYTHTYEKTFGHPSPEVLKLLKNEGIQK</sequence>
<name>A0A0M0EL79_KOMEU</name>
<reference evidence="2" key="1">
    <citation type="submission" date="2015-08" db="EMBL/GenBank/DDBJ databases">
        <title>Draft genome sequence of Komagataeibacter europaeus CECT 8546 a cellulose producer strain from vinegar produced by the traditional method.</title>
        <authorList>
            <person name="Poehlein A."/>
            <person name="Valera M.J."/>
            <person name="Haack F.S."/>
            <person name="Mas A."/>
            <person name="Daniel R."/>
            <person name="Streit W.R."/>
            <person name="Mateo E."/>
        </authorList>
    </citation>
    <scope>NUCLEOTIDE SEQUENCE [LARGE SCALE GENOMIC DNA]</scope>
    <source>
        <strain evidence="2">CECT 8546</strain>
    </source>
</reference>
<feature type="chain" id="PRO_5005598268" description="Inhibitor of vertebrate lysozyme" evidence="1">
    <location>
        <begin position="28"/>
        <end position="144"/>
    </location>
</feature>
<organism evidence="2 3">
    <name type="scientific">Komagataeibacter europaeus</name>
    <name type="common">Gluconacetobacter europaeus</name>
    <dbReference type="NCBI Taxonomy" id="33995"/>
    <lineage>
        <taxon>Bacteria</taxon>
        <taxon>Pseudomonadati</taxon>
        <taxon>Pseudomonadota</taxon>
        <taxon>Alphaproteobacteria</taxon>
        <taxon>Acetobacterales</taxon>
        <taxon>Acetobacteraceae</taxon>
        <taxon>Komagataeibacter</taxon>
    </lineage>
</organism>
<dbReference type="Proteomes" id="UP000037566">
    <property type="component" value="Unassembled WGS sequence"/>
</dbReference>
<evidence type="ECO:0008006" key="4">
    <source>
        <dbReference type="Google" id="ProtNLM"/>
    </source>
</evidence>
<comment type="caution">
    <text evidence="2">The sequence shown here is derived from an EMBL/GenBank/DDBJ whole genome shotgun (WGS) entry which is preliminary data.</text>
</comment>
<evidence type="ECO:0000256" key="1">
    <source>
        <dbReference type="SAM" id="SignalP"/>
    </source>
</evidence>
<evidence type="ECO:0000313" key="3">
    <source>
        <dbReference type="Proteomes" id="UP000037566"/>
    </source>
</evidence>
<protein>
    <recommendedName>
        <fullName evidence="4">Inhibitor of vertebrate lysozyme</fullName>
    </recommendedName>
</protein>
<dbReference type="EMBL" id="LHUQ01000002">
    <property type="protein sequence ID" value="KON66019.1"/>
    <property type="molecule type" value="Genomic_DNA"/>
</dbReference>
<keyword evidence="1" id="KW-0732">Signal</keyword>